<dbReference type="RefSeq" id="WP_050521125.1">
    <property type="nucleotide sequence ID" value="NZ_FOCO01000009.1"/>
</dbReference>
<proteinExistence type="predicted"/>
<keyword evidence="3" id="KW-1185">Reference proteome</keyword>
<feature type="transmembrane region" description="Helical" evidence="1">
    <location>
        <begin position="37"/>
        <end position="58"/>
    </location>
</feature>
<dbReference type="AlphaFoldDB" id="A0A1H8EN42"/>
<dbReference type="EMBL" id="FOCO01000009">
    <property type="protein sequence ID" value="SEN20534.1"/>
    <property type="molecule type" value="Genomic_DNA"/>
</dbReference>
<keyword evidence="1" id="KW-1133">Transmembrane helix</keyword>
<evidence type="ECO:0000313" key="3">
    <source>
        <dbReference type="Proteomes" id="UP000183002"/>
    </source>
</evidence>
<reference evidence="2 3" key="1">
    <citation type="submission" date="2016-10" db="EMBL/GenBank/DDBJ databases">
        <authorList>
            <person name="de Groot N.N."/>
        </authorList>
    </citation>
    <scope>NUCLEOTIDE SEQUENCE [LARGE SCALE GENOMIC DNA]</scope>
    <source>
        <strain evidence="2 3">CGMCC 1.10836</strain>
    </source>
</reference>
<gene>
    <name evidence="2" type="ORF">SAMN05216227_100937</name>
</gene>
<dbReference type="Proteomes" id="UP000183002">
    <property type="component" value="Unassembled WGS sequence"/>
</dbReference>
<dbReference type="STRING" id="1077947.SAMN05216227_100937"/>
<dbReference type="SUPFAM" id="SSF55166">
    <property type="entry name" value="Hedgehog/DD-peptidase"/>
    <property type="match status" value="1"/>
</dbReference>
<protein>
    <recommendedName>
        <fullName evidence="4">Penicillin-insensitive murein endopeptidase</fullName>
    </recommendedName>
</protein>
<dbReference type="InterPro" id="IPR009045">
    <property type="entry name" value="Zn_M74/Hedgehog-like"/>
</dbReference>
<dbReference type="Gene3D" id="3.30.1380.10">
    <property type="match status" value="1"/>
</dbReference>
<keyword evidence="1" id="KW-0472">Membrane</keyword>
<keyword evidence="1" id="KW-0812">Transmembrane</keyword>
<evidence type="ECO:0008006" key="4">
    <source>
        <dbReference type="Google" id="ProtNLM"/>
    </source>
</evidence>
<organism evidence="2 3">
    <name type="scientific">Pseudorhodobacter antarcticus</name>
    <dbReference type="NCBI Taxonomy" id="1077947"/>
    <lineage>
        <taxon>Bacteria</taxon>
        <taxon>Pseudomonadati</taxon>
        <taxon>Pseudomonadota</taxon>
        <taxon>Alphaproteobacteria</taxon>
        <taxon>Rhodobacterales</taxon>
        <taxon>Paracoccaceae</taxon>
        <taxon>Pseudorhodobacter</taxon>
    </lineage>
</organism>
<evidence type="ECO:0000313" key="2">
    <source>
        <dbReference type="EMBL" id="SEN20534.1"/>
    </source>
</evidence>
<evidence type="ECO:0000256" key="1">
    <source>
        <dbReference type="SAM" id="Phobius"/>
    </source>
</evidence>
<accession>A0A1H8EN42</accession>
<sequence>MRPTAKIIGHGLAVLALTLITQIGGVAWLLALPFRRFWLALTATYALLWLTAFTLAPLTGRVALPCFGDSLRSQSVLYCALNRHYVTPTLLTLTTDLAAHMATTHPGSVTLTLDAGFPFTNLPLLPHLSHDDGEKLDLALYWENQPGRSKSPIGYWGYASGPTNCPTRWADLRWDMALLNAALPNWPLDAPRMKTALTFLANDPRTGKILIEPHIPAALAVAHPKIRFQGCRAARHDDHIHLQL</sequence>
<name>A0A1H8EN42_9RHOB</name>
<feature type="transmembrane region" description="Helical" evidence="1">
    <location>
        <begin position="12"/>
        <end position="31"/>
    </location>
</feature>